<proteinExistence type="predicted"/>
<dbReference type="InterPro" id="IPR000014">
    <property type="entry name" value="PAS"/>
</dbReference>
<name>A0ABT2YU12_9GAMM</name>
<dbReference type="InterPro" id="IPR000700">
    <property type="entry name" value="PAS-assoc_C"/>
</dbReference>
<dbReference type="Pfam" id="PF00990">
    <property type="entry name" value="GGDEF"/>
    <property type="match status" value="1"/>
</dbReference>
<evidence type="ECO:0000259" key="3">
    <source>
        <dbReference type="PROSITE" id="PS50887"/>
    </source>
</evidence>
<dbReference type="Pfam" id="PF13188">
    <property type="entry name" value="PAS_8"/>
    <property type="match status" value="1"/>
</dbReference>
<dbReference type="NCBIfam" id="TIGR00254">
    <property type="entry name" value="GGDEF"/>
    <property type="match status" value="1"/>
</dbReference>
<dbReference type="InterPro" id="IPR035965">
    <property type="entry name" value="PAS-like_dom_sf"/>
</dbReference>
<dbReference type="Gene3D" id="3.30.450.20">
    <property type="entry name" value="PAS domain"/>
    <property type="match status" value="1"/>
</dbReference>
<feature type="domain" description="PAS" evidence="1">
    <location>
        <begin position="116"/>
        <end position="188"/>
    </location>
</feature>
<evidence type="ECO:0000313" key="5">
    <source>
        <dbReference type="Proteomes" id="UP001209713"/>
    </source>
</evidence>
<dbReference type="NCBIfam" id="TIGR00229">
    <property type="entry name" value="sensory_box"/>
    <property type="match status" value="1"/>
</dbReference>
<protein>
    <submittedName>
        <fullName evidence="4">PAS domain-containing protein</fullName>
    </submittedName>
</protein>
<dbReference type="InterPro" id="IPR013655">
    <property type="entry name" value="PAS_fold_3"/>
</dbReference>
<dbReference type="SMART" id="SM00267">
    <property type="entry name" value="GGDEF"/>
    <property type="match status" value="1"/>
</dbReference>
<dbReference type="PROSITE" id="PS50113">
    <property type="entry name" value="PAC"/>
    <property type="match status" value="1"/>
</dbReference>
<dbReference type="InterPro" id="IPR052155">
    <property type="entry name" value="Biofilm_reg_signaling"/>
</dbReference>
<dbReference type="EMBL" id="JAOVZB010000005">
    <property type="protein sequence ID" value="MCV2403382.1"/>
    <property type="molecule type" value="Genomic_DNA"/>
</dbReference>
<sequence length="407" mass="46060">MTNIFETAFQHMPTPAFVIESSTGKILSCNNGFTALFENFHTTPAASWDQLCADSNPEKSWDQLHGNIKSGKILRCQSLIKIADKRINMQLEFQYLEDSVLVCVYNTDHMDLSAAENTLLQFALAESSAGLWLWETDSNLISCSKSIATLLGCSTDQTPTSTIEWHQRVHPDDAPRLDRFIQEHIEHKQEYYEIEYRFRKEDSSYIWVKERGKTYSKTTDGSIKQIVGFIVDISHQKALEEHLRNQATLDELTGLLTRTSAIIHFKKQLGLAKRQYTPLTMAKIHLDANDQLSSLSMEDRNIAIQTSARYLFKKMRESDILARVESNKLLLLLPNTSVKDAVNRLNYMINPTDEEAITLSQGNVDPMNFCVGIATFPEDGDTIEELAESANEAVQTGQAKQQKIAVN</sequence>
<dbReference type="PANTHER" id="PTHR44757">
    <property type="entry name" value="DIGUANYLATE CYCLASE DGCP"/>
    <property type="match status" value="1"/>
</dbReference>
<dbReference type="SMART" id="SM00086">
    <property type="entry name" value="PAC"/>
    <property type="match status" value="1"/>
</dbReference>
<feature type="domain" description="GGDEF" evidence="3">
    <location>
        <begin position="277"/>
        <end position="407"/>
    </location>
</feature>
<evidence type="ECO:0000259" key="1">
    <source>
        <dbReference type="PROSITE" id="PS50112"/>
    </source>
</evidence>
<dbReference type="PANTHER" id="PTHR44757:SF2">
    <property type="entry name" value="BIOFILM ARCHITECTURE MAINTENANCE PROTEIN MBAA"/>
    <property type="match status" value="1"/>
</dbReference>
<evidence type="ECO:0000259" key="2">
    <source>
        <dbReference type="PROSITE" id="PS50113"/>
    </source>
</evidence>
<dbReference type="Pfam" id="PF08447">
    <property type="entry name" value="PAS_3"/>
    <property type="match status" value="1"/>
</dbReference>
<dbReference type="InterPro" id="IPR000160">
    <property type="entry name" value="GGDEF_dom"/>
</dbReference>
<reference evidence="4 5" key="1">
    <citation type="submission" date="2022-10" db="EMBL/GenBank/DDBJ databases">
        <title>Marinomonas transparenta sp. nov. and Marinomonas sargassi sp. nov., isolated from marine alga (Sargassum natans (L.) Gaillon).</title>
        <authorList>
            <person name="Wang Y."/>
        </authorList>
    </citation>
    <scope>NUCLEOTIDE SEQUENCE [LARGE SCALE GENOMIC DNA]</scope>
    <source>
        <strain evidence="4 5">C2222</strain>
    </source>
</reference>
<dbReference type="InterPro" id="IPR029787">
    <property type="entry name" value="Nucleotide_cyclase"/>
</dbReference>
<dbReference type="InterPro" id="IPR001610">
    <property type="entry name" value="PAC"/>
</dbReference>
<accession>A0ABT2YU12</accession>
<keyword evidence="5" id="KW-1185">Reference proteome</keyword>
<dbReference type="PROSITE" id="PS50887">
    <property type="entry name" value="GGDEF"/>
    <property type="match status" value="1"/>
</dbReference>
<dbReference type="Proteomes" id="UP001209713">
    <property type="component" value="Unassembled WGS sequence"/>
</dbReference>
<organism evidence="4 5">
    <name type="scientific">Marinomonas sargassi</name>
    <dbReference type="NCBI Taxonomy" id="2984494"/>
    <lineage>
        <taxon>Bacteria</taxon>
        <taxon>Pseudomonadati</taxon>
        <taxon>Pseudomonadota</taxon>
        <taxon>Gammaproteobacteria</taxon>
        <taxon>Oceanospirillales</taxon>
        <taxon>Oceanospirillaceae</taxon>
        <taxon>Marinomonas</taxon>
    </lineage>
</organism>
<dbReference type="RefSeq" id="WP_263530763.1">
    <property type="nucleotide sequence ID" value="NZ_JAOVZB010000005.1"/>
</dbReference>
<dbReference type="SMART" id="SM00091">
    <property type="entry name" value="PAS"/>
    <property type="match status" value="2"/>
</dbReference>
<dbReference type="SUPFAM" id="SSF55073">
    <property type="entry name" value="Nucleotide cyclase"/>
    <property type="match status" value="1"/>
</dbReference>
<evidence type="ECO:0000313" key="4">
    <source>
        <dbReference type="EMBL" id="MCV2403382.1"/>
    </source>
</evidence>
<feature type="domain" description="PAC" evidence="2">
    <location>
        <begin position="192"/>
        <end position="245"/>
    </location>
</feature>
<dbReference type="InterPro" id="IPR043128">
    <property type="entry name" value="Rev_trsase/Diguanyl_cyclase"/>
</dbReference>
<comment type="caution">
    <text evidence="4">The sequence shown here is derived from an EMBL/GenBank/DDBJ whole genome shotgun (WGS) entry which is preliminary data.</text>
</comment>
<dbReference type="PROSITE" id="PS50112">
    <property type="entry name" value="PAS"/>
    <property type="match status" value="1"/>
</dbReference>
<dbReference type="Gene3D" id="3.30.70.270">
    <property type="match status" value="1"/>
</dbReference>
<gene>
    <name evidence="4" type="ORF">OFY17_10885</name>
</gene>
<dbReference type="CDD" id="cd00130">
    <property type="entry name" value="PAS"/>
    <property type="match status" value="1"/>
</dbReference>
<dbReference type="SUPFAM" id="SSF55785">
    <property type="entry name" value="PYP-like sensor domain (PAS domain)"/>
    <property type="match status" value="1"/>
</dbReference>